<dbReference type="STRING" id="1428644.BIV57_18640"/>
<proteinExistence type="predicted"/>
<gene>
    <name evidence="2" type="ORF">BIV57_18640</name>
</gene>
<dbReference type="Gene3D" id="3.40.630.30">
    <property type="match status" value="1"/>
</dbReference>
<accession>A0A1J7C372</accession>
<dbReference type="InterPro" id="IPR016181">
    <property type="entry name" value="Acyl_CoA_acyltransferase"/>
</dbReference>
<evidence type="ECO:0000313" key="2">
    <source>
        <dbReference type="EMBL" id="OIV36012.1"/>
    </source>
</evidence>
<sequence>MLTDPAAFTALAAEWDALHAVCSTATPFQTRGWLASWWRHYGGHDRLRLAVVRRSGRLVALAPMMIVRRGPWWVLSAIGAGISDFADVLVDDARGTAEPSEVREAVRRLGWTLLRIPGWQVIDLREVRPGASAFRLLDVWPGARARLADSVCMQLPSRPIEEFVRSLSHRTGSKTRSKIRKIDALGLKVERVEADEAADAASAVLDLHRRLWVGRGITPEHLKGRFEGHLRTATREMAAAGQAEVLLYRHGDELVAGDLVLVGHDMVGPYLYGVHPEFRNKVDVAVLLLRQNLVLAQDLGLPVLSLLRGQEPYKVRWHPQEEHNSRVLLARRGRLGEGELTGYRALARGRRKAADLVKERMPKAVEGRERLRRARSAMIERGWGG</sequence>
<evidence type="ECO:0000313" key="3">
    <source>
        <dbReference type="Proteomes" id="UP000243342"/>
    </source>
</evidence>
<dbReference type="SUPFAM" id="SSF55729">
    <property type="entry name" value="Acyl-CoA N-acyltransferases (Nat)"/>
    <property type="match status" value="1"/>
</dbReference>
<evidence type="ECO:0000259" key="1">
    <source>
        <dbReference type="Pfam" id="PF13480"/>
    </source>
</evidence>
<organism evidence="2 3">
    <name type="scientific">Mangrovactinospora gilvigrisea</name>
    <dbReference type="NCBI Taxonomy" id="1428644"/>
    <lineage>
        <taxon>Bacteria</taxon>
        <taxon>Bacillati</taxon>
        <taxon>Actinomycetota</taxon>
        <taxon>Actinomycetes</taxon>
        <taxon>Kitasatosporales</taxon>
        <taxon>Streptomycetaceae</taxon>
        <taxon>Mangrovactinospora</taxon>
    </lineage>
</organism>
<keyword evidence="3" id="KW-1185">Reference proteome</keyword>
<dbReference type="AlphaFoldDB" id="A0A1J7C372"/>
<dbReference type="EMBL" id="MLCF01000120">
    <property type="protein sequence ID" value="OIV36012.1"/>
    <property type="molecule type" value="Genomic_DNA"/>
</dbReference>
<dbReference type="InterPro" id="IPR038740">
    <property type="entry name" value="BioF2-like_GNAT_dom"/>
</dbReference>
<name>A0A1J7C372_9ACTN</name>
<dbReference type="Pfam" id="PF13480">
    <property type="entry name" value="Acetyltransf_6"/>
    <property type="match status" value="1"/>
</dbReference>
<feature type="domain" description="BioF2-like acetyltransferase" evidence="1">
    <location>
        <begin position="174"/>
        <end position="314"/>
    </location>
</feature>
<comment type="caution">
    <text evidence="2">The sequence shown here is derived from an EMBL/GenBank/DDBJ whole genome shotgun (WGS) entry which is preliminary data.</text>
</comment>
<dbReference type="Proteomes" id="UP000243342">
    <property type="component" value="Unassembled WGS sequence"/>
</dbReference>
<reference evidence="2 3" key="1">
    <citation type="submission" date="2016-10" db="EMBL/GenBank/DDBJ databases">
        <title>Genome sequence of Streptomyces gilvigriseus MUSC 26.</title>
        <authorList>
            <person name="Lee L.-H."/>
            <person name="Ser H.-L."/>
        </authorList>
    </citation>
    <scope>NUCLEOTIDE SEQUENCE [LARGE SCALE GENOMIC DNA]</scope>
    <source>
        <strain evidence="2 3">MUSC 26</strain>
    </source>
</reference>
<protein>
    <recommendedName>
        <fullName evidence="1">BioF2-like acetyltransferase domain-containing protein</fullName>
    </recommendedName>
</protein>